<dbReference type="Pfam" id="PF10343">
    <property type="entry name" value="Q_salvage"/>
    <property type="match status" value="2"/>
</dbReference>
<dbReference type="Proteomes" id="UP000783686">
    <property type="component" value="Unassembled WGS sequence"/>
</dbReference>
<dbReference type="AlphaFoldDB" id="A0A811KSK7"/>
<evidence type="ECO:0000313" key="7">
    <source>
        <dbReference type="EMBL" id="CAD5218598.1"/>
    </source>
</evidence>
<evidence type="ECO:0000256" key="3">
    <source>
        <dbReference type="ARBA" id="ARBA00035306"/>
    </source>
</evidence>
<keyword evidence="1 6" id="KW-0378">Hydrolase</keyword>
<evidence type="ECO:0000256" key="6">
    <source>
        <dbReference type="RuleBase" id="RU365002"/>
    </source>
</evidence>
<reference evidence="7" key="1">
    <citation type="submission" date="2020-09" db="EMBL/GenBank/DDBJ databases">
        <authorList>
            <person name="Kikuchi T."/>
        </authorList>
    </citation>
    <scope>NUCLEOTIDE SEQUENCE</scope>
    <source>
        <strain evidence="7">SH1</strain>
    </source>
</reference>
<dbReference type="EMBL" id="CAJFDH010000004">
    <property type="protein sequence ID" value="CAD5218598.1"/>
    <property type="molecule type" value="Genomic_DNA"/>
</dbReference>
<dbReference type="GO" id="GO:0016787">
    <property type="term" value="F:hydrolase activity"/>
    <property type="evidence" value="ECO:0007669"/>
    <property type="project" value="UniProtKB-KW"/>
</dbReference>
<protein>
    <recommendedName>
        <fullName evidence="3 6">Queuosine 5'-phosphate N-glycosylase/hydrolase</fullName>
        <ecNumber evidence="6">3.2.2.-</ecNumber>
    </recommendedName>
    <alternativeName>
        <fullName evidence="4 6">Queuosine-nucleotide N-glycosylase/hydrolase</fullName>
    </alternativeName>
</protein>
<evidence type="ECO:0000256" key="4">
    <source>
        <dbReference type="ARBA" id="ARBA00035393"/>
    </source>
</evidence>
<evidence type="ECO:0000256" key="5">
    <source>
        <dbReference type="ARBA" id="ARBA00048204"/>
    </source>
</evidence>
<organism evidence="7 8">
    <name type="scientific">Bursaphelenchus okinawaensis</name>
    <dbReference type="NCBI Taxonomy" id="465554"/>
    <lineage>
        <taxon>Eukaryota</taxon>
        <taxon>Metazoa</taxon>
        <taxon>Ecdysozoa</taxon>
        <taxon>Nematoda</taxon>
        <taxon>Chromadorea</taxon>
        <taxon>Rhabditida</taxon>
        <taxon>Tylenchina</taxon>
        <taxon>Tylenchomorpha</taxon>
        <taxon>Aphelenchoidea</taxon>
        <taxon>Aphelenchoididae</taxon>
        <taxon>Bursaphelenchus</taxon>
    </lineage>
</organism>
<dbReference type="PANTHER" id="PTHR21314">
    <property type="entry name" value="QUEUOSINE 5'-PHOSPHATE N-GLYCOSYLASE_HYDROLASE-RELATED"/>
    <property type="match status" value="1"/>
</dbReference>
<comment type="caution">
    <text evidence="7">The sequence shown here is derived from an EMBL/GenBank/DDBJ whole genome shotgun (WGS) entry which is preliminary data.</text>
</comment>
<name>A0A811KSK7_9BILA</name>
<comment type="catalytic activity">
    <reaction evidence="5 6">
        <text>queuosine 5'-phosphate + H2O = queuine + D-ribose 5-phosphate</text>
        <dbReference type="Rhea" id="RHEA:75387"/>
        <dbReference type="ChEBI" id="CHEBI:15377"/>
        <dbReference type="ChEBI" id="CHEBI:17433"/>
        <dbReference type="ChEBI" id="CHEBI:78346"/>
        <dbReference type="ChEBI" id="CHEBI:194371"/>
    </reaction>
    <physiologicalReaction direction="left-to-right" evidence="5 6">
        <dbReference type="Rhea" id="RHEA:75388"/>
    </physiologicalReaction>
</comment>
<dbReference type="EC" id="3.2.2.-" evidence="6"/>
<dbReference type="OrthoDB" id="10249667at2759"/>
<evidence type="ECO:0000256" key="1">
    <source>
        <dbReference type="ARBA" id="ARBA00022801"/>
    </source>
</evidence>
<evidence type="ECO:0000256" key="2">
    <source>
        <dbReference type="ARBA" id="ARBA00035119"/>
    </source>
</evidence>
<comment type="function">
    <text evidence="6">Catalyzes the hydrolysis of queuosine 5'-phosphate, releasing the nucleobase queuine (q). Is required for salvage of queuine from exogenous queuosine (Q) that is imported and then converted to queuosine 5'-phosphate intracellularly.</text>
</comment>
<dbReference type="GO" id="GO:0006400">
    <property type="term" value="P:tRNA modification"/>
    <property type="evidence" value="ECO:0007669"/>
    <property type="project" value="TreeGrafter"/>
</dbReference>
<gene>
    <name evidence="7" type="ORF">BOKJ2_LOCUS7808</name>
</gene>
<comment type="similarity">
    <text evidence="2 6">Belongs to the QNG1 protein family.</text>
</comment>
<dbReference type="EMBL" id="CAJFCW020000004">
    <property type="protein sequence ID" value="CAG9111099.1"/>
    <property type="molecule type" value="Genomic_DNA"/>
</dbReference>
<dbReference type="PANTHER" id="PTHR21314:SF0">
    <property type="entry name" value="QUEUOSINE 5'-PHOSPHATE N-GLYCOSYLASE_HYDROLASE"/>
    <property type="match status" value="1"/>
</dbReference>
<proteinExistence type="inferred from homology"/>
<accession>A0A811KSK7</accession>
<evidence type="ECO:0000313" key="8">
    <source>
        <dbReference type="Proteomes" id="UP000614601"/>
    </source>
</evidence>
<keyword evidence="8" id="KW-1185">Reference proteome</keyword>
<dbReference type="Proteomes" id="UP000614601">
    <property type="component" value="Unassembled WGS sequence"/>
</dbReference>
<dbReference type="InterPro" id="IPR019438">
    <property type="entry name" value="Q_salvage"/>
</dbReference>
<sequence>MTANEFNNQLEDEKWLQKAFHDNKETLWPREAGEFVAKHTKVIKLNEKKVDEVAEMVYEEIKAGAFEKGEFNEHELHPKFDDPERMARWVLFIDSVNYCFWHGYNKGVEYNGKTYTGYYFGAACLKRALDDHGIDVTEPSYMIRMDTEKFEKLFRGKLPMGLSHLRARSIAEAGRVILEKYDGKVLNLLKAADNSAVKLVKILDNPKASSLVNFTDFGELTMFADYRVPQIMCHLGVLEYSKQFQDILKRFTPIRKGSRTEVAIRGMSIYACDELTKKVKQLEEKLGKLHRPVTAADIDVFLWLKRREIPDQVEKTTPHHRVVTWFY</sequence>